<evidence type="ECO:0000313" key="2">
    <source>
        <dbReference type="Proteomes" id="UP001162060"/>
    </source>
</evidence>
<comment type="caution">
    <text evidence="1">The sequence shown here is derived from an EMBL/GenBank/DDBJ whole genome shotgun (WGS) entry which is preliminary data.</text>
</comment>
<accession>A0AAV1TMS1</accession>
<dbReference type="Proteomes" id="UP001162060">
    <property type="component" value="Unassembled WGS sequence"/>
</dbReference>
<evidence type="ECO:0000313" key="1">
    <source>
        <dbReference type="EMBL" id="CAK7923540.1"/>
    </source>
</evidence>
<dbReference type="AlphaFoldDB" id="A0AAV1TMS1"/>
<dbReference type="EMBL" id="CAKLBY020000069">
    <property type="protein sequence ID" value="CAK7923540.1"/>
    <property type="molecule type" value="Genomic_DNA"/>
</dbReference>
<organism evidence="1 2">
    <name type="scientific">Peronospora matthiolae</name>
    <dbReference type="NCBI Taxonomy" id="2874970"/>
    <lineage>
        <taxon>Eukaryota</taxon>
        <taxon>Sar</taxon>
        <taxon>Stramenopiles</taxon>
        <taxon>Oomycota</taxon>
        <taxon>Peronosporomycetes</taxon>
        <taxon>Peronosporales</taxon>
        <taxon>Peronosporaceae</taxon>
        <taxon>Peronospora</taxon>
    </lineage>
</organism>
<reference evidence="1" key="1">
    <citation type="submission" date="2024-01" db="EMBL/GenBank/DDBJ databases">
        <authorList>
            <person name="Webb A."/>
        </authorList>
    </citation>
    <scope>NUCLEOTIDE SEQUENCE</scope>
    <source>
        <strain evidence="1">Pm1</strain>
    </source>
</reference>
<name>A0AAV1TMS1_9STRA</name>
<sequence length="145" mass="16485">MAYRLTERYTVTTSLKTGGTFHVRPLKLCFSHPLDVLGIHRVANNDSTSAKSSLLLLITSASDETILANRFDIKRNCICVFVAVEQSRNRQHRRERCRRLFRVPPAGIEHIFQPQLMMSDHQLRLEDVLNMAAPSASEPSPRPCI</sequence>
<protein>
    <submittedName>
        <fullName evidence="1">Uncharacterized protein</fullName>
    </submittedName>
</protein>
<proteinExistence type="predicted"/>
<gene>
    <name evidence="1" type="ORF">PM001_LOCUS8690</name>
</gene>